<feature type="transmembrane region" description="Helical" evidence="1">
    <location>
        <begin position="30"/>
        <end position="48"/>
    </location>
</feature>
<accession>A0ABT2YEV7</accession>
<protein>
    <submittedName>
        <fullName evidence="2">Uncharacterized protein</fullName>
    </submittedName>
</protein>
<keyword evidence="1" id="KW-0812">Transmembrane</keyword>
<evidence type="ECO:0000313" key="2">
    <source>
        <dbReference type="EMBL" id="MCV2368588.1"/>
    </source>
</evidence>
<keyword evidence="3" id="KW-1185">Reference proteome</keyword>
<feature type="transmembrane region" description="Helical" evidence="1">
    <location>
        <begin position="83"/>
        <end position="105"/>
    </location>
</feature>
<proteinExistence type="predicted"/>
<organism evidence="2 3">
    <name type="scientific">Roseateles oligotrophus</name>
    <dbReference type="NCBI Taxonomy" id="1769250"/>
    <lineage>
        <taxon>Bacteria</taxon>
        <taxon>Pseudomonadati</taxon>
        <taxon>Pseudomonadota</taxon>
        <taxon>Betaproteobacteria</taxon>
        <taxon>Burkholderiales</taxon>
        <taxon>Sphaerotilaceae</taxon>
        <taxon>Roseateles</taxon>
    </lineage>
</organism>
<sequence length="210" mass="23263">MISKIEKNVDQKIAEPATNYPSVVRSNSRLTNGIIWLCGFGLVLPFLLPESDWLAKSFIFQQLGVLIPSAHKLSIIASSPNVVFVYLVAMLAFAFLCGTASFLSIESQLEYLQFAVLGEPRGKWVLWLKGFLGIFVFAALLAFFYIFPDQPTNKAHGSRGQLMVSFMVSTKPGLAIVGASAAAGAATIWFVWCQAIFNFFSIPFQYLFKR</sequence>
<dbReference type="RefSeq" id="WP_263571175.1">
    <property type="nucleotide sequence ID" value="NZ_JAJIRN010000004.1"/>
</dbReference>
<feature type="transmembrane region" description="Helical" evidence="1">
    <location>
        <begin position="173"/>
        <end position="200"/>
    </location>
</feature>
<dbReference type="EMBL" id="JAJIRN010000004">
    <property type="protein sequence ID" value="MCV2368588.1"/>
    <property type="molecule type" value="Genomic_DNA"/>
</dbReference>
<keyword evidence="1" id="KW-1133">Transmembrane helix</keyword>
<feature type="transmembrane region" description="Helical" evidence="1">
    <location>
        <begin position="126"/>
        <end position="147"/>
    </location>
</feature>
<evidence type="ECO:0000313" key="3">
    <source>
        <dbReference type="Proteomes" id="UP001209701"/>
    </source>
</evidence>
<dbReference type="Proteomes" id="UP001209701">
    <property type="component" value="Unassembled WGS sequence"/>
</dbReference>
<comment type="caution">
    <text evidence="2">The sequence shown here is derived from an EMBL/GenBank/DDBJ whole genome shotgun (WGS) entry which is preliminary data.</text>
</comment>
<name>A0ABT2YEV7_9BURK</name>
<keyword evidence="1" id="KW-0472">Membrane</keyword>
<evidence type="ECO:0000256" key="1">
    <source>
        <dbReference type="SAM" id="Phobius"/>
    </source>
</evidence>
<gene>
    <name evidence="2" type="ORF">LNV07_10860</name>
</gene>
<reference evidence="2 3" key="1">
    <citation type="submission" date="2021-11" db="EMBL/GenBank/DDBJ databases">
        <authorList>
            <person name="Liang Q."/>
            <person name="Mou H."/>
            <person name="Liu Z."/>
        </authorList>
    </citation>
    <scope>NUCLEOTIDE SEQUENCE [LARGE SCALE GENOMIC DNA]</scope>
    <source>
        <strain evidence="2 3">CHU3</strain>
    </source>
</reference>